<keyword evidence="8" id="KW-1185">Reference proteome</keyword>
<evidence type="ECO:0000259" key="6">
    <source>
        <dbReference type="PROSITE" id="PS50048"/>
    </source>
</evidence>
<sequence>MASQLSPIQESLRASCDRCRAKKLACVISTPEQSRTAGQQCERCIRARLECVFSRRAQTRKGNNGTRRSKRECTRDHIPLHRFEVPGDLQQPTGVECAVLSSEPPPCSSMDFTTLLRPSEEYMYGVGLPSVDDHIMRTHIGPSKDEEIFFHTDPLANDFDIPSLPSTVVSAYRSPLLAQGSFEPQGATNERTTSSQFLSASVLVSEIYERTVSLECDPRIPSLSGAEERSDRYFVGPVLELTRRLAAELRHSWRPKLSVQDIQQLRPSTSTYPVSPESMDILSVQQASSEVVDSKSISTEMPDLATTMLMLTGYASLTKLYMVVFSQIHNALKQLPGSASSHHAPSHGLGESEQLQPGELLAPASTFEGCSRIYITVQMLLDEFQAVEDIVSFDPLHNHDHDTSSREKESNSLEDAQQQKLPGADLNSHGGWLTRHLDMVKAGLKKDMIRILGNGSQRELSSILQHGHYLKVLLRERMGL</sequence>
<keyword evidence="1" id="KW-0805">Transcription regulation</keyword>
<proteinExistence type="predicted"/>
<dbReference type="PROSITE" id="PS50048">
    <property type="entry name" value="ZN2_CY6_FUNGAL_2"/>
    <property type="match status" value="1"/>
</dbReference>
<dbReference type="AlphaFoldDB" id="A0A1L9UZB0"/>
<dbReference type="InterPro" id="IPR036864">
    <property type="entry name" value="Zn2-C6_fun-type_DNA-bd_sf"/>
</dbReference>
<gene>
    <name evidence="7" type="ORF">ASPBRDRAFT_24594</name>
</gene>
<dbReference type="InterPro" id="IPR001138">
    <property type="entry name" value="Zn2Cys6_DnaBD"/>
</dbReference>
<dbReference type="OMA" id="HSWRPKL"/>
<keyword evidence="3" id="KW-0804">Transcription</keyword>
<dbReference type="STRING" id="767769.A0A1L9UZB0"/>
<evidence type="ECO:0000256" key="5">
    <source>
        <dbReference type="SAM" id="MobiDB-lite"/>
    </source>
</evidence>
<dbReference type="GeneID" id="93574551"/>
<dbReference type="SUPFAM" id="SSF57701">
    <property type="entry name" value="Zn2/Cys6 DNA-binding domain"/>
    <property type="match status" value="1"/>
</dbReference>
<dbReference type="CDD" id="cd00067">
    <property type="entry name" value="GAL4"/>
    <property type="match status" value="1"/>
</dbReference>
<feature type="compositionally biased region" description="Basic and acidic residues" evidence="5">
    <location>
        <begin position="396"/>
        <end position="411"/>
    </location>
</feature>
<evidence type="ECO:0000256" key="3">
    <source>
        <dbReference type="ARBA" id="ARBA00023163"/>
    </source>
</evidence>
<reference evidence="8" key="1">
    <citation type="journal article" date="2017" name="Genome Biol.">
        <title>Comparative genomics reveals high biological diversity and specific adaptations in the industrially and medically important fungal genus Aspergillus.</title>
        <authorList>
            <person name="de Vries R.P."/>
            <person name="Riley R."/>
            <person name="Wiebenga A."/>
            <person name="Aguilar-Osorio G."/>
            <person name="Amillis S."/>
            <person name="Uchima C.A."/>
            <person name="Anderluh G."/>
            <person name="Asadollahi M."/>
            <person name="Askin M."/>
            <person name="Barry K."/>
            <person name="Battaglia E."/>
            <person name="Bayram O."/>
            <person name="Benocci T."/>
            <person name="Braus-Stromeyer S.A."/>
            <person name="Caldana C."/>
            <person name="Canovas D."/>
            <person name="Cerqueira G.C."/>
            <person name="Chen F."/>
            <person name="Chen W."/>
            <person name="Choi C."/>
            <person name="Clum A."/>
            <person name="Dos Santos R.A."/>
            <person name="Damasio A.R."/>
            <person name="Diallinas G."/>
            <person name="Emri T."/>
            <person name="Fekete E."/>
            <person name="Flipphi M."/>
            <person name="Freyberg S."/>
            <person name="Gallo A."/>
            <person name="Gournas C."/>
            <person name="Habgood R."/>
            <person name="Hainaut M."/>
            <person name="Harispe M.L."/>
            <person name="Henrissat B."/>
            <person name="Hilden K.S."/>
            <person name="Hope R."/>
            <person name="Hossain A."/>
            <person name="Karabika E."/>
            <person name="Karaffa L."/>
            <person name="Karanyi Z."/>
            <person name="Krasevec N."/>
            <person name="Kuo A."/>
            <person name="Kusch H."/>
            <person name="LaButti K."/>
            <person name="Lagendijk E.L."/>
            <person name="Lapidus A."/>
            <person name="Levasseur A."/>
            <person name="Lindquist E."/>
            <person name="Lipzen A."/>
            <person name="Logrieco A.F."/>
            <person name="MacCabe A."/>
            <person name="Maekelae M.R."/>
            <person name="Malavazi I."/>
            <person name="Melin P."/>
            <person name="Meyer V."/>
            <person name="Mielnichuk N."/>
            <person name="Miskei M."/>
            <person name="Molnar A.P."/>
            <person name="Mule G."/>
            <person name="Ngan C.Y."/>
            <person name="Orejas M."/>
            <person name="Orosz E."/>
            <person name="Ouedraogo J.P."/>
            <person name="Overkamp K.M."/>
            <person name="Park H.-S."/>
            <person name="Perrone G."/>
            <person name="Piumi F."/>
            <person name="Punt P.J."/>
            <person name="Ram A.F."/>
            <person name="Ramon A."/>
            <person name="Rauscher S."/>
            <person name="Record E."/>
            <person name="Riano-Pachon D.M."/>
            <person name="Robert V."/>
            <person name="Roehrig J."/>
            <person name="Ruller R."/>
            <person name="Salamov A."/>
            <person name="Salih N.S."/>
            <person name="Samson R.A."/>
            <person name="Sandor E."/>
            <person name="Sanguinetti M."/>
            <person name="Schuetze T."/>
            <person name="Sepcic K."/>
            <person name="Shelest E."/>
            <person name="Sherlock G."/>
            <person name="Sophianopoulou V."/>
            <person name="Squina F.M."/>
            <person name="Sun H."/>
            <person name="Susca A."/>
            <person name="Todd R.B."/>
            <person name="Tsang A."/>
            <person name="Unkles S.E."/>
            <person name="van de Wiele N."/>
            <person name="van Rossen-Uffink D."/>
            <person name="Oliveira J.V."/>
            <person name="Vesth T.C."/>
            <person name="Visser J."/>
            <person name="Yu J.-H."/>
            <person name="Zhou M."/>
            <person name="Andersen M.R."/>
            <person name="Archer D.B."/>
            <person name="Baker S.E."/>
            <person name="Benoit I."/>
            <person name="Brakhage A.A."/>
            <person name="Braus G.H."/>
            <person name="Fischer R."/>
            <person name="Frisvad J.C."/>
            <person name="Goldman G.H."/>
            <person name="Houbraken J."/>
            <person name="Oakley B."/>
            <person name="Pocsi I."/>
            <person name="Scazzocchio C."/>
            <person name="Seiboth B."/>
            <person name="vanKuyk P.A."/>
            <person name="Wortman J."/>
            <person name="Dyer P.S."/>
            <person name="Grigoriev I.V."/>
        </authorList>
    </citation>
    <scope>NUCLEOTIDE SEQUENCE [LARGE SCALE GENOMIC DNA]</scope>
    <source>
        <strain evidence="8">CBS 101740 / IMI 381727 / IBT 21946</strain>
    </source>
</reference>
<dbReference type="GO" id="GO:0008270">
    <property type="term" value="F:zinc ion binding"/>
    <property type="evidence" value="ECO:0007669"/>
    <property type="project" value="InterPro"/>
</dbReference>
<dbReference type="Gene3D" id="4.10.240.10">
    <property type="entry name" value="Zn(2)-C6 fungal-type DNA-binding domain"/>
    <property type="match status" value="1"/>
</dbReference>
<organism evidence="7 8">
    <name type="scientific">Aspergillus brasiliensis (strain CBS 101740 / IMI 381727 / IBT 21946)</name>
    <dbReference type="NCBI Taxonomy" id="767769"/>
    <lineage>
        <taxon>Eukaryota</taxon>
        <taxon>Fungi</taxon>
        <taxon>Dikarya</taxon>
        <taxon>Ascomycota</taxon>
        <taxon>Pezizomycotina</taxon>
        <taxon>Eurotiomycetes</taxon>
        <taxon>Eurotiomycetidae</taxon>
        <taxon>Eurotiales</taxon>
        <taxon>Aspergillaceae</taxon>
        <taxon>Aspergillus</taxon>
        <taxon>Aspergillus subgen. Circumdati</taxon>
    </lineage>
</organism>
<keyword evidence="2" id="KW-0238">DNA-binding</keyword>
<name>A0A1L9UZB0_ASPBC</name>
<evidence type="ECO:0000256" key="2">
    <source>
        <dbReference type="ARBA" id="ARBA00023125"/>
    </source>
</evidence>
<feature type="domain" description="Zn(2)-C6 fungal-type" evidence="6">
    <location>
        <begin position="15"/>
        <end position="53"/>
    </location>
</feature>
<evidence type="ECO:0000313" key="8">
    <source>
        <dbReference type="Proteomes" id="UP000184499"/>
    </source>
</evidence>
<evidence type="ECO:0000313" key="7">
    <source>
        <dbReference type="EMBL" id="OJJ76879.1"/>
    </source>
</evidence>
<protein>
    <recommendedName>
        <fullName evidence="6">Zn(2)-C6 fungal-type domain-containing protein</fullName>
    </recommendedName>
</protein>
<dbReference type="GO" id="GO:0003677">
    <property type="term" value="F:DNA binding"/>
    <property type="evidence" value="ECO:0007669"/>
    <property type="project" value="UniProtKB-KW"/>
</dbReference>
<dbReference type="EMBL" id="KV878679">
    <property type="protein sequence ID" value="OJJ76879.1"/>
    <property type="molecule type" value="Genomic_DNA"/>
</dbReference>
<feature type="region of interest" description="Disordered" evidence="5">
    <location>
        <begin position="395"/>
        <end position="428"/>
    </location>
</feature>
<dbReference type="GO" id="GO:0000981">
    <property type="term" value="F:DNA-binding transcription factor activity, RNA polymerase II-specific"/>
    <property type="evidence" value="ECO:0007669"/>
    <property type="project" value="InterPro"/>
</dbReference>
<dbReference type="VEuPathDB" id="FungiDB:ASPBRDRAFT_24594"/>
<dbReference type="RefSeq" id="XP_067484126.1">
    <property type="nucleotide sequence ID" value="XM_067622063.1"/>
</dbReference>
<dbReference type="Proteomes" id="UP000184499">
    <property type="component" value="Unassembled WGS sequence"/>
</dbReference>
<evidence type="ECO:0000256" key="1">
    <source>
        <dbReference type="ARBA" id="ARBA00023015"/>
    </source>
</evidence>
<dbReference type="OrthoDB" id="4222821at2759"/>
<dbReference type="SMART" id="SM00066">
    <property type="entry name" value="GAL4"/>
    <property type="match status" value="1"/>
</dbReference>
<dbReference type="GO" id="GO:0009893">
    <property type="term" value="P:positive regulation of metabolic process"/>
    <property type="evidence" value="ECO:0007669"/>
    <property type="project" value="UniProtKB-ARBA"/>
</dbReference>
<evidence type="ECO:0000256" key="4">
    <source>
        <dbReference type="ARBA" id="ARBA00023242"/>
    </source>
</evidence>
<accession>A0A1L9UZB0</accession>
<keyword evidence="4" id="KW-0539">Nucleus</keyword>